<protein>
    <recommendedName>
        <fullName evidence="3">Enoyl-CoA hydratase</fullName>
    </recommendedName>
</protein>
<proteinExistence type="predicted"/>
<sequence length="196" mass="21125">MPDVTDRRAPSRAASQFAEAVERLRGVSLRPEVDLTEIPAPQRIAPHSVALSAEIATHLDEDPLATGRFVVLFDDDAPEAWDGTWRIVTLARARLEPELASDPLLGEVGWSWLTDALHTSGAAHRALGGTVTRVVSESFGTLADTDPSVEMELRASWTPDGDDLVDHLTTWTDVLATVAGVPPVPHGVTPLGHRLH</sequence>
<comment type="caution">
    <text evidence="1">The sequence shown here is derived from an EMBL/GenBank/DDBJ whole genome shotgun (WGS) entry which is preliminary data.</text>
</comment>
<organism evidence="1 2">
    <name type="scientific">Mobilicoccus pelagius NBRC 104925</name>
    <dbReference type="NCBI Taxonomy" id="1089455"/>
    <lineage>
        <taxon>Bacteria</taxon>
        <taxon>Bacillati</taxon>
        <taxon>Actinomycetota</taxon>
        <taxon>Actinomycetes</taxon>
        <taxon>Micrococcales</taxon>
        <taxon>Dermatophilaceae</taxon>
        <taxon>Mobilicoccus</taxon>
    </lineage>
</organism>
<evidence type="ECO:0008006" key="3">
    <source>
        <dbReference type="Google" id="ProtNLM"/>
    </source>
</evidence>
<dbReference type="EMBL" id="BAFE01000089">
    <property type="protein sequence ID" value="GAB49412.1"/>
    <property type="molecule type" value="Genomic_DNA"/>
</dbReference>
<keyword evidence="2" id="KW-1185">Reference proteome</keyword>
<accession>H5UUK4</accession>
<dbReference type="Pfam" id="PF11452">
    <property type="entry name" value="DUF3000"/>
    <property type="match status" value="1"/>
</dbReference>
<gene>
    <name evidence="1" type="ORF">MOPEL_130_00190</name>
</gene>
<dbReference type="Proteomes" id="UP000004367">
    <property type="component" value="Unassembled WGS sequence"/>
</dbReference>
<dbReference type="STRING" id="1089455.MOPEL_130_00190"/>
<dbReference type="InterPro" id="IPR021555">
    <property type="entry name" value="DUF3000"/>
</dbReference>
<dbReference type="eggNOG" id="ENOG50318WM">
    <property type="taxonomic scope" value="Bacteria"/>
</dbReference>
<name>H5UUK4_9MICO</name>
<evidence type="ECO:0000313" key="2">
    <source>
        <dbReference type="Proteomes" id="UP000004367"/>
    </source>
</evidence>
<reference evidence="1 2" key="1">
    <citation type="submission" date="2012-02" db="EMBL/GenBank/DDBJ databases">
        <title>Whole genome shotgun sequence of Mobilicoccus pelagius NBRC 104925.</title>
        <authorList>
            <person name="Yoshida Y."/>
            <person name="Hosoyama A."/>
            <person name="Tsuchikane K."/>
            <person name="Katsumata H."/>
            <person name="Yamazaki S."/>
            <person name="Fujita N."/>
        </authorList>
    </citation>
    <scope>NUCLEOTIDE SEQUENCE [LARGE SCALE GENOMIC DNA]</scope>
    <source>
        <strain evidence="1 2">NBRC 104925</strain>
    </source>
</reference>
<evidence type="ECO:0000313" key="1">
    <source>
        <dbReference type="EMBL" id="GAB49412.1"/>
    </source>
</evidence>
<dbReference type="AlphaFoldDB" id="H5UUK4"/>